<evidence type="ECO:0000256" key="5">
    <source>
        <dbReference type="ARBA" id="ARBA00022519"/>
    </source>
</evidence>
<keyword evidence="7" id="KW-1133">Transmembrane helix</keyword>
<dbReference type="GO" id="GO:0015627">
    <property type="term" value="C:type II protein secretion system complex"/>
    <property type="evidence" value="ECO:0007669"/>
    <property type="project" value="UniProtKB-UniRule"/>
</dbReference>
<dbReference type="GO" id="GO:0005886">
    <property type="term" value="C:plasma membrane"/>
    <property type="evidence" value="ECO:0007669"/>
    <property type="project" value="UniProtKB-SubCell"/>
</dbReference>
<dbReference type="GO" id="GO:0015628">
    <property type="term" value="P:protein secretion by the type II secretion system"/>
    <property type="evidence" value="ECO:0007669"/>
    <property type="project" value="UniProtKB-UniRule"/>
</dbReference>
<accession>A0A1B4XGC7</accession>
<comment type="similarity">
    <text evidence="2 9">Belongs to the GSP I family.</text>
</comment>
<dbReference type="RefSeq" id="WP_096360670.1">
    <property type="nucleotide sequence ID" value="NZ_AP014879.1"/>
</dbReference>
<dbReference type="InParanoid" id="A0A1B4XGC7"/>
<comment type="PTM">
    <text evidence="9">Cleaved by prepilin peptidase.</text>
</comment>
<dbReference type="PROSITE" id="PS00409">
    <property type="entry name" value="PROKAR_NTER_METHYL"/>
    <property type="match status" value="1"/>
</dbReference>
<reference evidence="12 13" key="1">
    <citation type="submission" date="2015-05" db="EMBL/GenBank/DDBJ databases">
        <title>Complete genome sequence of a sulfur-oxidizing gammaproteobacterium strain HA5.</title>
        <authorList>
            <person name="Miura A."/>
            <person name="Kojima H."/>
            <person name="Fukui M."/>
        </authorList>
    </citation>
    <scope>NUCLEOTIDE SEQUENCE [LARGE SCALE GENOMIC DNA]</scope>
    <source>
        <strain evidence="12 13">HA5</strain>
    </source>
</reference>
<dbReference type="InterPro" id="IPR045584">
    <property type="entry name" value="Pilin-like"/>
</dbReference>
<keyword evidence="6" id="KW-0812">Transmembrane</keyword>
<keyword evidence="8" id="KW-0472">Membrane</keyword>
<dbReference type="SUPFAM" id="SSF54523">
    <property type="entry name" value="Pili subunits"/>
    <property type="match status" value="1"/>
</dbReference>
<evidence type="ECO:0000256" key="9">
    <source>
        <dbReference type="RuleBase" id="RU368030"/>
    </source>
</evidence>
<keyword evidence="13" id="KW-1185">Reference proteome</keyword>
<dbReference type="EMBL" id="AP014879">
    <property type="protein sequence ID" value="BAV33864.1"/>
    <property type="molecule type" value="Genomic_DNA"/>
</dbReference>
<comment type="subcellular location">
    <subcellularLocation>
        <location evidence="1 9">Cell inner membrane</location>
        <topology evidence="1 9">Single-pass membrane protein</topology>
    </subcellularLocation>
</comment>
<gene>
    <name evidence="12" type="ORF">SCL_1559</name>
</gene>
<dbReference type="NCBIfam" id="TIGR01707">
    <property type="entry name" value="gspI"/>
    <property type="match status" value="1"/>
</dbReference>
<feature type="compositionally biased region" description="Low complexity" evidence="10">
    <location>
        <begin position="123"/>
        <end position="140"/>
    </location>
</feature>
<evidence type="ECO:0000256" key="2">
    <source>
        <dbReference type="ARBA" id="ARBA00008358"/>
    </source>
</evidence>
<dbReference type="PANTHER" id="PTHR38779:SF2">
    <property type="entry name" value="TYPE II SECRETION SYSTEM PROTEIN I-RELATED"/>
    <property type="match status" value="1"/>
</dbReference>
<evidence type="ECO:0000256" key="7">
    <source>
        <dbReference type="ARBA" id="ARBA00022989"/>
    </source>
</evidence>
<evidence type="ECO:0000256" key="8">
    <source>
        <dbReference type="ARBA" id="ARBA00023136"/>
    </source>
</evidence>
<evidence type="ECO:0000256" key="6">
    <source>
        <dbReference type="ARBA" id="ARBA00022692"/>
    </source>
</evidence>
<evidence type="ECO:0000313" key="12">
    <source>
        <dbReference type="EMBL" id="BAV33864.1"/>
    </source>
</evidence>
<dbReference type="AlphaFoldDB" id="A0A1B4XGC7"/>
<dbReference type="OrthoDB" id="6121517at2"/>
<comment type="subunit">
    <text evidence="9">Type II secretion is composed of four main components: the outer membrane complex, the inner membrane complex, the cytoplasmic secretion ATPase and the periplasm-spanning pseudopilus.</text>
</comment>
<protein>
    <recommendedName>
        <fullName evidence="9">Type II secretion system protein I</fullName>
        <shortName evidence="9">T2SS minor pseudopilin I</shortName>
    </recommendedName>
</protein>
<feature type="region of interest" description="Disordered" evidence="10">
    <location>
        <begin position="121"/>
        <end position="140"/>
    </location>
</feature>
<dbReference type="KEGG" id="slim:SCL_1559"/>
<evidence type="ECO:0000256" key="1">
    <source>
        <dbReference type="ARBA" id="ARBA00004377"/>
    </source>
</evidence>
<evidence type="ECO:0000313" key="13">
    <source>
        <dbReference type="Proteomes" id="UP000243180"/>
    </source>
</evidence>
<sequence>MRPRRPRGFTLVEVLVALAVLAIALTAVMRTLAQAIDATATLRERHVALWVAQNRLAEHQIRRDWPAADTKDGDTEIGGEKWFWREQVSTTPESAIRRIEITVRRQAGSEDTQARLVGYLRNTTGTTPPGTPAGTTPAGT</sequence>
<dbReference type="InterPro" id="IPR012902">
    <property type="entry name" value="N_methyl_site"/>
</dbReference>
<dbReference type="NCBIfam" id="TIGR02532">
    <property type="entry name" value="IV_pilin_GFxxxE"/>
    <property type="match status" value="1"/>
</dbReference>
<comment type="function">
    <text evidence="9">Component of the type II secretion system required for the energy-dependent secretion of extracellular factors such as proteases and toxins from the periplasm.</text>
</comment>
<evidence type="ECO:0000259" key="11">
    <source>
        <dbReference type="Pfam" id="PF02501"/>
    </source>
</evidence>
<name>A0A1B4XGC7_9GAMM</name>
<dbReference type="Pfam" id="PF02501">
    <property type="entry name" value="T2SSI"/>
    <property type="match status" value="1"/>
</dbReference>
<keyword evidence="3" id="KW-1003">Cell membrane</keyword>
<dbReference type="InterPro" id="IPR010052">
    <property type="entry name" value="T2SS_protein-GspI"/>
</dbReference>
<evidence type="ECO:0000256" key="3">
    <source>
        <dbReference type="ARBA" id="ARBA00022475"/>
    </source>
</evidence>
<feature type="domain" description="Type II secretion system protein GspI C-terminal" evidence="11">
    <location>
        <begin position="42"/>
        <end position="120"/>
    </location>
</feature>
<dbReference type="FunCoup" id="A0A1B4XGC7">
    <property type="interactions" value="62"/>
</dbReference>
<keyword evidence="4 9" id="KW-0488">Methylation</keyword>
<evidence type="ECO:0000256" key="4">
    <source>
        <dbReference type="ARBA" id="ARBA00022481"/>
    </source>
</evidence>
<proteinExistence type="inferred from homology"/>
<dbReference type="PANTHER" id="PTHR38779">
    <property type="entry name" value="TYPE II SECRETION SYSTEM PROTEIN I-RELATED"/>
    <property type="match status" value="1"/>
</dbReference>
<dbReference type="Pfam" id="PF07963">
    <property type="entry name" value="N_methyl"/>
    <property type="match status" value="1"/>
</dbReference>
<dbReference type="InterPro" id="IPR003413">
    <property type="entry name" value="T2SS_GspI_C"/>
</dbReference>
<dbReference type="Proteomes" id="UP000243180">
    <property type="component" value="Chromosome"/>
</dbReference>
<keyword evidence="5 9" id="KW-0997">Cell inner membrane</keyword>
<dbReference type="Gene3D" id="3.30.1300.30">
    <property type="entry name" value="GSPII I/J protein-like"/>
    <property type="match status" value="1"/>
</dbReference>
<organism evidence="12 13">
    <name type="scientific">Sulfuricaulis limicola</name>
    <dbReference type="NCBI Taxonomy" id="1620215"/>
    <lineage>
        <taxon>Bacteria</taxon>
        <taxon>Pseudomonadati</taxon>
        <taxon>Pseudomonadota</taxon>
        <taxon>Gammaproteobacteria</taxon>
        <taxon>Acidiferrobacterales</taxon>
        <taxon>Acidiferrobacteraceae</taxon>
        <taxon>Sulfuricaulis</taxon>
    </lineage>
</organism>
<evidence type="ECO:0000256" key="10">
    <source>
        <dbReference type="SAM" id="MobiDB-lite"/>
    </source>
</evidence>